<dbReference type="KEGG" id="cten:18246264"/>
<dbReference type="Gene3D" id="3.30.470.160">
    <property type="entry name" value="Inositol polyphosphate kinase"/>
    <property type="match status" value="1"/>
</dbReference>
<evidence type="ECO:0000313" key="6">
    <source>
        <dbReference type="Proteomes" id="UP000000707"/>
    </source>
</evidence>
<gene>
    <name evidence="5" type="ORF">CANTEDRAFT_111300</name>
</gene>
<dbReference type="InterPro" id="IPR005522">
    <property type="entry name" value="IPK"/>
</dbReference>
<dbReference type="Pfam" id="PF03770">
    <property type="entry name" value="IPK"/>
    <property type="match status" value="1"/>
</dbReference>
<dbReference type="HOGENOM" id="CLU_042569_3_0_1"/>
<evidence type="ECO:0000256" key="2">
    <source>
        <dbReference type="ARBA" id="ARBA00022679"/>
    </source>
</evidence>
<proteinExistence type="inferred from homology"/>
<dbReference type="AlphaFoldDB" id="G3BEQ4"/>
<evidence type="ECO:0000256" key="1">
    <source>
        <dbReference type="ARBA" id="ARBA00007374"/>
    </source>
</evidence>
<protein>
    <recommendedName>
        <fullName evidence="4">Kinase</fullName>
        <ecNumber evidence="4">2.7.-.-</ecNumber>
    </recommendedName>
</protein>
<name>G3BEQ4_CANTC</name>
<dbReference type="PANTHER" id="PTHR12400:SF103">
    <property type="entry name" value="INOSITOL POLYPHOSPHATE MULTIKINASE"/>
    <property type="match status" value="1"/>
</dbReference>
<evidence type="ECO:0000256" key="3">
    <source>
        <dbReference type="ARBA" id="ARBA00022777"/>
    </source>
</evidence>
<comment type="similarity">
    <text evidence="1 4">Belongs to the inositol phosphokinase (IPK) family.</text>
</comment>
<dbReference type="PANTHER" id="PTHR12400">
    <property type="entry name" value="INOSITOL POLYPHOSPHATE KINASE"/>
    <property type="match status" value="1"/>
</dbReference>
<dbReference type="OrthoDB" id="338650at2759"/>
<dbReference type="EMBL" id="GL996528">
    <property type="protein sequence ID" value="EGV59949.1"/>
    <property type="molecule type" value="Genomic_DNA"/>
</dbReference>
<dbReference type="eggNOG" id="KOG1620">
    <property type="taxonomic scope" value="Eukaryota"/>
</dbReference>
<dbReference type="GO" id="GO:0005737">
    <property type="term" value="C:cytoplasm"/>
    <property type="evidence" value="ECO:0007669"/>
    <property type="project" value="TreeGrafter"/>
</dbReference>
<dbReference type="EC" id="2.7.-.-" evidence="4"/>
<dbReference type="GeneID" id="18246264"/>
<accession>G3BEQ4</accession>
<reference evidence="5 6" key="1">
    <citation type="journal article" date="2011" name="Proc. Natl. Acad. Sci. U.S.A.">
        <title>Comparative genomics of xylose-fermenting fungi for enhanced biofuel production.</title>
        <authorList>
            <person name="Wohlbach D.J."/>
            <person name="Kuo A."/>
            <person name="Sato T.K."/>
            <person name="Potts K.M."/>
            <person name="Salamov A.A."/>
            <person name="LaButti K.M."/>
            <person name="Sun H."/>
            <person name="Clum A."/>
            <person name="Pangilinan J.L."/>
            <person name="Lindquist E.A."/>
            <person name="Lucas S."/>
            <person name="Lapidus A."/>
            <person name="Jin M."/>
            <person name="Gunawan C."/>
            <person name="Balan V."/>
            <person name="Dale B.E."/>
            <person name="Jeffries T.W."/>
            <person name="Zinkel R."/>
            <person name="Barry K.W."/>
            <person name="Grigoriev I.V."/>
            <person name="Gasch A.P."/>
        </authorList>
    </citation>
    <scope>NUCLEOTIDE SEQUENCE [LARGE SCALE GENOMIC DNA]</scope>
    <source>
        <strain evidence="6">ATCC 10573 / BCRC 21748 / CBS 615 / JCM 9827 / NBRC 10315 / NRRL Y-1498 / VKM Y-70</strain>
    </source>
</reference>
<keyword evidence="6" id="KW-1185">Reference proteome</keyword>
<dbReference type="GO" id="GO:0005634">
    <property type="term" value="C:nucleus"/>
    <property type="evidence" value="ECO:0007669"/>
    <property type="project" value="TreeGrafter"/>
</dbReference>
<dbReference type="STRING" id="590646.G3BEQ4"/>
<dbReference type="InterPro" id="IPR038286">
    <property type="entry name" value="IPK_sf"/>
</dbReference>
<keyword evidence="2 4" id="KW-0808">Transferase</keyword>
<dbReference type="GO" id="GO:0008440">
    <property type="term" value="F:inositol-1,4,5-trisphosphate 3-kinase activity"/>
    <property type="evidence" value="ECO:0007669"/>
    <property type="project" value="TreeGrafter"/>
</dbReference>
<dbReference type="SUPFAM" id="SSF56104">
    <property type="entry name" value="SAICAR synthase-like"/>
    <property type="match status" value="1"/>
</dbReference>
<dbReference type="Proteomes" id="UP000000707">
    <property type="component" value="Unassembled WGS sequence"/>
</dbReference>
<evidence type="ECO:0000313" key="5">
    <source>
        <dbReference type="EMBL" id="EGV59949.1"/>
    </source>
</evidence>
<organism evidence="6">
    <name type="scientific">Candida tenuis (strain ATCC 10573 / BCRC 21748 / CBS 615 / JCM 9827 / NBRC 10315 / NRRL Y-1498 / VKM Y-70)</name>
    <name type="common">Yeast</name>
    <name type="synonym">Yamadazyma tenuis</name>
    <dbReference type="NCBI Taxonomy" id="590646"/>
    <lineage>
        <taxon>Eukaryota</taxon>
        <taxon>Fungi</taxon>
        <taxon>Dikarya</taxon>
        <taxon>Ascomycota</taxon>
        <taxon>Saccharomycotina</taxon>
        <taxon>Pichiomycetes</taxon>
        <taxon>Debaryomycetaceae</taxon>
        <taxon>Yamadazyma</taxon>
    </lineage>
</organism>
<sequence length="348" mass="39306">MAFNAFVSSKHSVAGHAGTLVATGIFSKKTTSQEFEFYQNLQLEDHARADPDHYVGDLLSDWVPKFYGSLTENSLESSLDAVSSQLYKMQLSDHTLPESVKLTDKKYIVLSNLYDKFVNPSILDIKLGSVLTDESASPEKVERLKKVSESTTSSSLHFRFCGMKVLHPSSEMPDLSVFGDISDTVTVERDEDVEYLRFDKYFGRNLDGSTVKNALKIFIFHGVKDKAVGLHYLQQFWKRLQLLYNCLLNYEVRIVSGSLLFILENSDKILDGLDLEEHDPLILEDEDDSDSDDEEEENIAPPKQISSLHLIDFAHSKFVKGQGIDDNIMEGIENLITIFEQLIEEAST</sequence>
<evidence type="ECO:0000256" key="4">
    <source>
        <dbReference type="RuleBase" id="RU363090"/>
    </source>
</evidence>
<dbReference type="GO" id="GO:0046854">
    <property type="term" value="P:phosphatidylinositol phosphate biosynthetic process"/>
    <property type="evidence" value="ECO:0007669"/>
    <property type="project" value="TreeGrafter"/>
</dbReference>
<keyword evidence="3 4" id="KW-0418">Kinase</keyword>
<dbReference type="GO" id="GO:0032958">
    <property type="term" value="P:inositol phosphate biosynthetic process"/>
    <property type="evidence" value="ECO:0007669"/>
    <property type="project" value="InterPro"/>
</dbReference>
<dbReference type="GO" id="GO:0000824">
    <property type="term" value="F:inositol-1,4,5,6-tetrakisphosphate 3-kinase activity"/>
    <property type="evidence" value="ECO:0007669"/>
    <property type="project" value="TreeGrafter"/>
</dbReference>
<dbReference type="RefSeq" id="XP_006689163.1">
    <property type="nucleotide sequence ID" value="XM_006689100.1"/>
</dbReference>